<protein>
    <recommendedName>
        <fullName evidence="3">Tetratricopeptide repeat protein</fullName>
    </recommendedName>
</protein>
<dbReference type="RefSeq" id="WP_000941198.1">
    <property type="nucleotide sequence ID" value="NC_004431.1"/>
</dbReference>
<reference evidence="1 2" key="1">
    <citation type="journal article" date="2002" name="Proc. Natl. Acad. Sci. U.S.A.">
        <title>Extensive mosaic structure revealed by the complete genome sequence of uropathogenic Escherichia coli.</title>
        <authorList>
            <person name="Welch R.A."/>
            <person name="Burland V."/>
            <person name="Plunkett G.III."/>
            <person name="Redford P."/>
            <person name="Roesch P."/>
            <person name="Rasko D."/>
            <person name="Buckles E.L."/>
            <person name="Liou S.R."/>
            <person name="Boutin A."/>
            <person name="Hackett J."/>
            <person name="Stroud D."/>
            <person name="Mayhew G.F."/>
            <person name="Rose D.J."/>
            <person name="Zhou S."/>
            <person name="Schwartz D.C."/>
            <person name="Perna N.T."/>
            <person name="Mobley H.L."/>
            <person name="Donnenberg M.S."/>
            <person name="Blattner F.R."/>
        </authorList>
    </citation>
    <scope>NUCLEOTIDE SEQUENCE [LARGE SCALE GENOMIC DNA]</scope>
    <source>
        <strain evidence="2">CFT073 / ATCC 700928 / UPEC</strain>
    </source>
</reference>
<evidence type="ECO:0000313" key="1">
    <source>
        <dbReference type="EMBL" id="AAN81658.1"/>
    </source>
</evidence>
<dbReference type="EMBL" id="AE014075">
    <property type="protein sequence ID" value="AAN81658.1"/>
    <property type="molecule type" value="Genomic_DNA"/>
</dbReference>
<evidence type="ECO:0008006" key="3">
    <source>
        <dbReference type="Google" id="ProtNLM"/>
    </source>
</evidence>
<name>A0A0H2V9V0_ECOL6</name>
<accession>A0A0H2V9V0</accession>
<dbReference type="HOGENOM" id="CLU_1088777_0_0_6"/>
<dbReference type="SMR" id="A0A0H2V9V0"/>
<keyword evidence="2" id="KW-1185">Reference proteome</keyword>
<proteinExistence type="predicted"/>
<sequence>MLQPAKKASVISAGLTKYLKDGVRIDDFNFRRMLREIEALRDPVSEDYLLALVYGAHGQVNEAIGFFERSLQVCHNKVVAKNFLVFLSDYGTLKKSFETSIKLAESFVSPFIYLQAYENSLFMGKMALAEKYFQSYSKLFGDKEPEKMDNNFDEVVSQVESFKQRADLSGLEYELIFNNVANVMDSQKVHLSGMRFYNISEEKVNAIVFMTKSSDAEQIADMNIELAFSMAEHDCLVGKDFTVWFECKDTHIEQNAISELGLITRRVAHAG</sequence>
<dbReference type="Proteomes" id="UP000001410">
    <property type="component" value="Chromosome"/>
</dbReference>
<dbReference type="AlphaFoldDB" id="A0A0H2V9V0"/>
<evidence type="ECO:0000313" key="2">
    <source>
        <dbReference type="Proteomes" id="UP000001410"/>
    </source>
</evidence>
<organism evidence="1 2">
    <name type="scientific">Escherichia coli O6:H1 (strain CFT073 / ATCC 700928 / UPEC)</name>
    <dbReference type="NCBI Taxonomy" id="199310"/>
    <lineage>
        <taxon>Bacteria</taxon>
        <taxon>Pseudomonadati</taxon>
        <taxon>Pseudomonadota</taxon>
        <taxon>Gammaproteobacteria</taxon>
        <taxon>Enterobacterales</taxon>
        <taxon>Enterobacteriaceae</taxon>
        <taxon>Escherichia</taxon>
    </lineage>
</organism>
<dbReference type="KEGG" id="ecc:c3206"/>
<gene>
    <name evidence="1" type="ordered locus">c3206</name>
</gene>